<dbReference type="CDD" id="cd00093">
    <property type="entry name" value="HTH_XRE"/>
    <property type="match status" value="1"/>
</dbReference>
<accession>A0A0X8JDG6</accession>
<dbReference type="GO" id="GO:0003700">
    <property type="term" value="F:DNA-binding transcription factor activity"/>
    <property type="evidence" value="ECO:0007669"/>
    <property type="project" value="InterPro"/>
</dbReference>
<dbReference type="EMBL" id="CP014228">
    <property type="protein sequence ID" value="AMD86865.1"/>
    <property type="molecule type" value="Genomic_DNA"/>
</dbReference>
<reference evidence="7" key="1">
    <citation type="submission" date="2016-02" db="EMBL/GenBank/DDBJ databases">
        <authorList>
            <person name="Holder M.E."/>
            <person name="Ajami N.J."/>
            <person name="Petrosino J.F."/>
        </authorList>
    </citation>
    <scope>NUCLEOTIDE SEQUENCE [LARGE SCALE GENOMIC DNA]</scope>
    <source>
        <strain evidence="7">CCUG 36733</strain>
    </source>
</reference>
<protein>
    <recommendedName>
        <fullName evidence="5">HTH cro/C1-type domain-containing protein</fullName>
    </recommendedName>
</protein>
<evidence type="ECO:0000256" key="4">
    <source>
        <dbReference type="ARBA" id="ARBA00023163"/>
    </source>
</evidence>
<name>A0A0X8JDG6_ACTRD</name>
<dbReference type="Pfam" id="PF12802">
    <property type="entry name" value="MarR_2"/>
    <property type="match status" value="1"/>
</dbReference>
<keyword evidence="3" id="KW-0238">DNA-binding</keyword>
<gene>
    <name evidence="6" type="ORF">AXF14_03705</name>
</gene>
<comment type="similarity">
    <text evidence="1">Belongs to the SorC transcriptional regulatory family.</text>
</comment>
<dbReference type="Gene3D" id="1.10.10.10">
    <property type="entry name" value="Winged helix-like DNA-binding domain superfamily/Winged helix DNA-binding domain"/>
    <property type="match status" value="1"/>
</dbReference>
<dbReference type="AlphaFoldDB" id="A0A0X8JDG6"/>
<evidence type="ECO:0000313" key="6">
    <source>
        <dbReference type="EMBL" id="AMD86865.1"/>
    </source>
</evidence>
<evidence type="ECO:0000256" key="1">
    <source>
        <dbReference type="ARBA" id="ARBA00010466"/>
    </source>
</evidence>
<evidence type="ECO:0000313" key="7">
    <source>
        <dbReference type="Proteomes" id="UP000065220"/>
    </source>
</evidence>
<dbReference type="Gene3D" id="3.40.50.1360">
    <property type="match status" value="1"/>
</dbReference>
<proteinExistence type="inferred from homology"/>
<dbReference type="InterPro" id="IPR051054">
    <property type="entry name" value="SorC_transcr_regulators"/>
</dbReference>
<dbReference type="PANTHER" id="PTHR34294">
    <property type="entry name" value="TRANSCRIPTIONAL REGULATOR-RELATED"/>
    <property type="match status" value="1"/>
</dbReference>
<keyword evidence="4" id="KW-0804">Transcription</keyword>
<dbReference type="STRING" id="111015.AXF14_03705"/>
<evidence type="ECO:0000256" key="3">
    <source>
        <dbReference type="ARBA" id="ARBA00023125"/>
    </source>
</evidence>
<dbReference type="RefSeq" id="WP_067940940.1">
    <property type="nucleotide sequence ID" value="NZ_CAUSVG010000123.1"/>
</dbReference>
<dbReference type="Pfam" id="PF04198">
    <property type="entry name" value="Sugar-bind"/>
    <property type="match status" value="1"/>
</dbReference>
<feature type="domain" description="HTH cro/C1-type" evidence="5">
    <location>
        <begin position="18"/>
        <end position="46"/>
    </location>
</feature>
<dbReference type="KEGG" id="ard:AXF14_03705"/>
<organism evidence="6 7">
    <name type="scientific">Actinomyces radicidentis</name>
    <dbReference type="NCBI Taxonomy" id="111015"/>
    <lineage>
        <taxon>Bacteria</taxon>
        <taxon>Bacillati</taxon>
        <taxon>Actinomycetota</taxon>
        <taxon>Actinomycetes</taxon>
        <taxon>Actinomycetales</taxon>
        <taxon>Actinomycetaceae</taxon>
        <taxon>Actinomyces</taxon>
    </lineage>
</organism>
<sequence length="321" mass="34239">MDDAGSALTHKDVLALDVARLYHEAGLTQAEVAERVHLSRPTVSKLLSYAQRRGFVRIEVWDPREHDEAVIAALLDRFDLTEVRLVATHPHLPGQARAALAAQGADLLTALVRDGDVVAVQGSAVLADVVRCLAPAHLRSVRVVQMARSLSECLTGREETSSPALLASTLGAQATPLPCPLIAPSVPEANRLRSSSPLREALALIPEARVAVFTATSAERFAPLTDRLGLSQEDAESLRHHAAGELCARIIDADGCVCLPDLNNRTLGVSLTELRHIEQKVLLACGRDCAPVVRAALSSGYVDRLVVDVATARQVLALDAA</sequence>
<evidence type="ECO:0000256" key="2">
    <source>
        <dbReference type="ARBA" id="ARBA00023015"/>
    </source>
</evidence>
<keyword evidence="2" id="KW-0805">Transcription regulation</keyword>
<dbReference type="Proteomes" id="UP000065220">
    <property type="component" value="Chromosome"/>
</dbReference>
<dbReference type="PROSITE" id="PS50943">
    <property type="entry name" value="HTH_CROC1"/>
    <property type="match status" value="1"/>
</dbReference>
<evidence type="ECO:0000259" key="5">
    <source>
        <dbReference type="PROSITE" id="PS50943"/>
    </source>
</evidence>
<keyword evidence="7" id="KW-1185">Reference proteome</keyword>
<dbReference type="SUPFAM" id="SSF100950">
    <property type="entry name" value="NagB/RpiA/CoA transferase-like"/>
    <property type="match status" value="1"/>
</dbReference>
<dbReference type="GO" id="GO:0003677">
    <property type="term" value="F:DNA binding"/>
    <property type="evidence" value="ECO:0007669"/>
    <property type="project" value="UniProtKB-KW"/>
</dbReference>
<dbReference type="InterPro" id="IPR000835">
    <property type="entry name" value="HTH_MarR-typ"/>
</dbReference>
<dbReference type="PANTHER" id="PTHR34294:SF1">
    <property type="entry name" value="TRANSCRIPTIONAL REGULATOR LSRR"/>
    <property type="match status" value="1"/>
</dbReference>
<dbReference type="InterPro" id="IPR007324">
    <property type="entry name" value="Sugar-bd_dom_put"/>
</dbReference>
<dbReference type="InterPro" id="IPR037171">
    <property type="entry name" value="NagB/RpiA_transferase-like"/>
</dbReference>
<dbReference type="GO" id="GO:0030246">
    <property type="term" value="F:carbohydrate binding"/>
    <property type="evidence" value="ECO:0007669"/>
    <property type="project" value="InterPro"/>
</dbReference>
<dbReference type="InterPro" id="IPR001387">
    <property type="entry name" value="Cro/C1-type_HTH"/>
</dbReference>
<dbReference type="OrthoDB" id="186585at2"/>
<dbReference type="InterPro" id="IPR036388">
    <property type="entry name" value="WH-like_DNA-bd_sf"/>
</dbReference>